<evidence type="ECO:0000259" key="4">
    <source>
        <dbReference type="Pfam" id="PF00056"/>
    </source>
</evidence>
<dbReference type="PANTHER" id="PTHR43128">
    <property type="entry name" value="L-2-HYDROXYCARBOXYLATE DEHYDROGENASE (NAD(P)(+))"/>
    <property type="match status" value="1"/>
</dbReference>
<dbReference type="PIRSF" id="PIRSF000102">
    <property type="entry name" value="Lac_mal_DH"/>
    <property type="match status" value="1"/>
</dbReference>
<sequence length="263" mass="29013">MSTIALIGLDSVGASTALSLIRREIQATILLVDINTELQDAQADVVIITEGMKPTPGGDIYEHVYFKTTVLKSILKEMMPINPNTVILVVANPVDLLTTLAQDITRLPKERVIGVGTCLDTLRLQEEVVGWPTSRGKDGVSIEERLDAEEFTQGRMKAIVAGEEGTPLEVGAVAAGIAVAVLEDKKTVWTVSHRRGNNRCCYSWPVVVGREGLVREVEVKVREGEKWTFEKGVMKLGIMWEHYKVKEFHKVKGHDKVKEAEGP</sequence>
<dbReference type="EMBL" id="KZ821615">
    <property type="protein sequence ID" value="PYH73343.1"/>
    <property type="molecule type" value="Genomic_DNA"/>
</dbReference>
<dbReference type="Gene3D" id="3.40.50.720">
    <property type="entry name" value="NAD(P)-binding Rossmann-like Domain"/>
    <property type="match status" value="1"/>
</dbReference>
<evidence type="ECO:0000256" key="1">
    <source>
        <dbReference type="ARBA" id="ARBA00023002"/>
    </source>
</evidence>
<evidence type="ECO:0000256" key="3">
    <source>
        <dbReference type="PIRSR" id="PIRSR000102-3"/>
    </source>
</evidence>
<evidence type="ECO:0000313" key="5">
    <source>
        <dbReference type="EMBL" id="PYH73343.1"/>
    </source>
</evidence>
<dbReference type="GO" id="GO:0006089">
    <property type="term" value="P:lactate metabolic process"/>
    <property type="evidence" value="ECO:0007669"/>
    <property type="project" value="TreeGrafter"/>
</dbReference>
<dbReference type="PANTHER" id="PTHR43128:SF16">
    <property type="entry name" value="L-LACTATE DEHYDROGENASE"/>
    <property type="match status" value="1"/>
</dbReference>
<dbReference type="SUPFAM" id="SSF51735">
    <property type="entry name" value="NAD(P)-binding Rossmann-fold domains"/>
    <property type="match status" value="1"/>
</dbReference>
<keyword evidence="1" id="KW-0560">Oxidoreductase</keyword>
<dbReference type="GeneID" id="37215070"/>
<feature type="domain" description="Lactate/malate dehydrogenase N-terminal" evidence="4">
    <location>
        <begin position="41"/>
        <end position="114"/>
    </location>
</feature>
<dbReference type="OrthoDB" id="6270329at2759"/>
<name>A0A319C4V4_ASPVC</name>
<evidence type="ECO:0000313" key="6">
    <source>
        <dbReference type="Proteomes" id="UP000248405"/>
    </source>
</evidence>
<dbReference type="InterPro" id="IPR015955">
    <property type="entry name" value="Lactate_DH/Glyco_Ohase_4_C"/>
</dbReference>
<dbReference type="GO" id="GO:0004459">
    <property type="term" value="F:L-lactate dehydrogenase (NAD+) activity"/>
    <property type="evidence" value="ECO:0007669"/>
    <property type="project" value="TreeGrafter"/>
</dbReference>
<dbReference type="InterPro" id="IPR001236">
    <property type="entry name" value="Lactate/malate_DH_N"/>
</dbReference>
<dbReference type="Pfam" id="PF00056">
    <property type="entry name" value="Ldh_1_N"/>
    <property type="match status" value="1"/>
</dbReference>
<protein>
    <submittedName>
        <fullName evidence="5">NAD(P)-binding protein</fullName>
    </submittedName>
</protein>
<keyword evidence="6" id="KW-1185">Reference proteome</keyword>
<organism evidence="5 6">
    <name type="scientific">Aspergillus vadensis (strain CBS 113365 / IMI 142717 / IBT 24658)</name>
    <dbReference type="NCBI Taxonomy" id="1448311"/>
    <lineage>
        <taxon>Eukaryota</taxon>
        <taxon>Fungi</taxon>
        <taxon>Dikarya</taxon>
        <taxon>Ascomycota</taxon>
        <taxon>Pezizomycotina</taxon>
        <taxon>Eurotiomycetes</taxon>
        <taxon>Eurotiomycetidae</taxon>
        <taxon>Eurotiales</taxon>
        <taxon>Aspergillaceae</taxon>
        <taxon>Aspergillus</taxon>
        <taxon>Aspergillus subgen. Circumdati</taxon>
    </lineage>
</organism>
<feature type="binding site" evidence="3">
    <location>
        <begin position="90"/>
        <end position="92"/>
    </location>
    <ligand>
        <name>NAD(+)</name>
        <dbReference type="ChEBI" id="CHEBI:57540"/>
    </ligand>
</feature>
<dbReference type="InterPro" id="IPR001557">
    <property type="entry name" value="L-lactate/malate_DH"/>
</dbReference>
<dbReference type="Proteomes" id="UP000248405">
    <property type="component" value="Unassembled WGS sequence"/>
</dbReference>
<dbReference type="Gene3D" id="3.90.110.10">
    <property type="entry name" value="Lactate dehydrogenase/glycoside hydrolase, family 4, C-terminal"/>
    <property type="match status" value="1"/>
</dbReference>
<dbReference type="RefSeq" id="XP_025567137.1">
    <property type="nucleotide sequence ID" value="XM_025710478.1"/>
</dbReference>
<evidence type="ECO:0000256" key="2">
    <source>
        <dbReference type="ARBA" id="ARBA00023027"/>
    </source>
</evidence>
<proteinExistence type="predicted"/>
<dbReference type="InterPro" id="IPR036291">
    <property type="entry name" value="NAD(P)-bd_dom_sf"/>
</dbReference>
<keyword evidence="2 3" id="KW-0520">NAD</keyword>
<accession>A0A319C4V4</accession>
<reference evidence="5" key="1">
    <citation type="submission" date="2016-12" db="EMBL/GenBank/DDBJ databases">
        <title>The genomes of Aspergillus section Nigri reveals drivers in fungal speciation.</title>
        <authorList>
            <consortium name="DOE Joint Genome Institute"/>
            <person name="Vesth T.C."/>
            <person name="Nybo J."/>
            <person name="Theobald S."/>
            <person name="Brandl J."/>
            <person name="Frisvad J.C."/>
            <person name="Nielsen K.F."/>
            <person name="Lyhne E.K."/>
            <person name="Kogle M.E."/>
            <person name="Kuo A."/>
            <person name="Riley R."/>
            <person name="Clum A."/>
            <person name="Nolan M."/>
            <person name="Lipzen A."/>
            <person name="Salamov A."/>
            <person name="Henrissat B."/>
            <person name="Wiebenga A."/>
            <person name="De Vries R.P."/>
            <person name="Grigoriev I.V."/>
            <person name="Mortensen U.H."/>
            <person name="Andersen M.R."/>
            <person name="Baker S.E."/>
        </authorList>
    </citation>
    <scope>NUCLEOTIDE SEQUENCE [LARGE SCALE GENOMIC DNA]</scope>
    <source>
        <strain evidence="5">CBS 113365</strain>
    </source>
</reference>
<dbReference type="SUPFAM" id="SSF56327">
    <property type="entry name" value="LDH C-terminal domain-like"/>
    <property type="match status" value="1"/>
</dbReference>
<dbReference type="AlphaFoldDB" id="A0A319C4V4"/>
<gene>
    <name evidence="5" type="ORF">BO88DRAFT_449227</name>
</gene>